<accession>X0YA18</accession>
<evidence type="ECO:0008006" key="2">
    <source>
        <dbReference type="Google" id="ProtNLM"/>
    </source>
</evidence>
<dbReference type="InterPro" id="IPR011059">
    <property type="entry name" value="Metal-dep_hydrolase_composite"/>
</dbReference>
<evidence type="ECO:0000313" key="1">
    <source>
        <dbReference type="EMBL" id="GAG52684.1"/>
    </source>
</evidence>
<dbReference type="AlphaFoldDB" id="X0YA18"/>
<proteinExistence type="predicted"/>
<dbReference type="Gene3D" id="2.30.40.10">
    <property type="entry name" value="Urease, subunit C, domain 1"/>
    <property type="match status" value="1"/>
</dbReference>
<name>X0YA18_9ZZZZ</name>
<comment type="caution">
    <text evidence="1">The sequence shown here is derived from an EMBL/GenBank/DDBJ whole genome shotgun (WGS) entry which is preliminary data.</text>
</comment>
<gene>
    <name evidence="1" type="ORF">S01H1_81239</name>
</gene>
<reference evidence="1" key="1">
    <citation type="journal article" date="2014" name="Front. Microbiol.">
        <title>High frequency of phylogenetically diverse reductive dehalogenase-homologous genes in deep subseafloor sedimentary metagenomes.</title>
        <authorList>
            <person name="Kawai M."/>
            <person name="Futagami T."/>
            <person name="Toyoda A."/>
            <person name="Takaki Y."/>
            <person name="Nishi S."/>
            <person name="Hori S."/>
            <person name="Arai W."/>
            <person name="Tsubouchi T."/>
            <person name="Morono Y."/>
            <person name="Uchiyama I."/>
            <person name="Ito T."/>
            <person name="Fujiyama A."/>
            <person name="Inagaki F."/>
            <person name="Takami H."/>
        </authorList>
    </citation>
    <scope>NUCLEOTIDE SEQUENCE</scope>
    <source>
        <strain evidence="1">Expedition CK06-06</strain>
    </source>
</reference>
<dbReference type="GO" id="GO:0016810">
    <property type="term" value="F:hydrolase activity, acting on carbon-nitrogen (but not peptide) bonds"/>
    <property type="evidence" value="ECO:0007669"/>
    <property type="project" value="InterPro"/>
</dbReference>
<sequence length="71" mass="7935">RGDIVVFDPAERWTVDASTFMSGSRNTPFVRKELVGRVRATWVAGERRYELPREASPLREGAPPYVGQGSV</sequence>
<organism evidence="1">
    <name type="scientific">marine sediment metagenome</name>
    <dbReference type="NCBI Taxonomy" id="412755"/>
    <lineage>
        <taxon>unclassified sequences</taxon>
        <taxon>metagenomes</taxon>
        <taxon>ecological metagenomes</taxon>
    </lineage>
</organism>
<feature type="non-terminal residue" evidence="1">
    <location>
        <position position="1"/>
    </location>
</feature>
<dbReference type="EMBL" id="BARS01054950">
    <property type="protein sequence ID" value="GAG52684.1"/>
    <property type="molecule type" value="Genomic_DNA"/>
</dbReference>
<protein>
    <recommendedName>
        <fullName evidence="2">Dihydroorotase</fullName>
    </recommendedName>
</protein>
<dbReference type="SUPFAM" id="SSF51338">
    <property type="entry name" value="Composite domain of metallo-dependent hydrolases"/>
    <property type="match status" value="1"/>
</dbReference>